<dbReference type="InterPro" id="IPR009056">
    <property type="entry name" value="Cyt_c-like_dom"/>
</dbReference>
<dbReference type="InterPro" id="IPR002105">
    <property type="entry name" value="Dockerin_1_rpt"/>
</dbReference>
<evidence type="ECO:0000256" key="1">
    <source>
        <dbReference type="ARBA" id="ARBA00000966"/>
    </source>
</evidence>
<dbReference type="OrthoDB" id="9760056at2"/>
<keyword evidence="11" id="KW-0326">Glycosidase</keyword>
<dbReference type="InterPro" id="IPR035992">
    <property type="entry name" value="Ricin_B-like_lectins"/>
</dbReference>
<name>F1TCE6_9FIRM</name>
<keyword evidence="6" id="KW-0378">Hydrolase</keyword>
<evidence type="ECO:0000256" key="13">
    <source>
        <dbReference type="PROSITE-ProRule" id="PRU00433"/>
    </source>
</evidence>
<dbReference type="GO" id="GO:0008810">
    <property type="term" value="F:cellulase activity"/>
    <property type="evidence" value="ECO:0007669"/>
    <property type="project" value="UniProtKB-EC"/>
</dbReference>
<dbReference type="SMART" id="SM00458">
    <property type="entry name" value="RICIN"/>
    <property type="match status" value="1"/>
</dbReference>
<dbReference type="PROSITE" id="PS50231">
    <property type="entry name" value="RICIN_B_LECTIN"/>
    <property type="match status" value="1"/>
</dbReference>
<keyword evidence="10" id="KW-0119">Carbohydrate metabolism</keyword>
<dbReference type="Pfam" id="PF21419">
    <property type="entry name" value="RoxA-like_Cyt-c"/>
    <property type="match status" value="1"/>
</dbReference>
<dbReference type="PROSITE" id="PS51766">
    <property type="entry name" value="DOCKERIN"/>
    <property type="match status" value="1"/>
</dbReference>
<evidence type="ECO:0000256" key="7">
    <source>
        <dbReference type="ARBA" id="ARBA00023001"/>
    </source>
</evidence>
<evidence type="ECO:0000256" key="9">
    <source>
        <dbReference type="ARBA" id="ARBA00023004"/>
    </source>
</evidence>
<keyword evidence="18" id="KW-1185">Reference proteome</keyword>
<keyword evidence="7" id="KW-0136">Cellulose degradation</keyword>
<dbReference type="InterPro" id="IPR018247">
    <property type="entry name" value="EF_Hand_1_Ca_BS"/>
</dbReference>
<sequence>MNRYTNKKLIPMILCIAIVITVVSFLFPDSNIGYSADNTYFSPFDTVYSPDGSMIAVSDSTKAQIEILKASDGEVQKVIQLDGQPKALAWNGNENIYVCEYGAGTVAEVNPASGEVKRRFSTGSKPLGVKVVEDKLVVSDYGLKKVSVVDLSSGNVEKNISVKDYPYLMDSTVDGKYAIVGHALPSGNASEAKYAASVTFIDMKTSSEVANIVLPQGSSNVRGIKCSPDGKWAYVLHTFGKTSLPTTQITRGWVMTNAVTIIDIATKQIYTTFLLDRTMEGAADPWGLAISADSKTMWVSVSGTHQVLRVDLNGLHQLLAGNLNGGDSSEIDSSSYYKIVNRNSGKALDVPNGNSANNTQLVQWDDVGNNNQQYKLVAGSDGYYSIINRGTNKALDNAGATGDNSAVVEWDQSSSDNQKWKLIDAGNGYYKLQVKSSQKYMDVSSASTSNNAGIVTNSSSTSLSQQWKISKAGSGGSTSNYSLLFRSKSGFDKPYSDIWLQIKADPTKKSGLKYDLGALWGAGLLKEIELPGQGPRGISLSPDGKTVAVGAYFAGEVYLIDTFGSVLKSTAKLGIQPQESQVRSGERIFYDASTTTQKWLSCASCHPDGRADGLNWDMPNDGIGNTKNTKSMLYVFDTPPAMWRGVRDDAHVGIKAGFKYIKFKEPTQQELDDVTAYIKSLSEEADPYSNKGTMTKDAAAGKAIFESSETKCSYCHSGEMYTDLKAHDVGTKDILDPDGMYYTPPLKELWRTAPYLHDGSAATLHEVLTTKNANDKHGKTSQLTAEQLSQLEAYLLQIDSNPAQTLQKGDVNGDGEINAIDLVFVKKILMGELDNLPAEQLEAADVDDSGDINAIDFAILKQVVLGIKTDL</sequence>
<keyword evidence="14" id="KW-1133">Transmembrane helix</keyword>
<feature type="transmembrane region" description="Helical" evidence="14">
    <location>
        <begin position="9"/>
        <end position="27"/>
    </location>
</feature>
<protein>
    <recommendedName>
        <fullName evidence="2">cellulase</fullName>
        <ecNumber evidence="2">3.2.1.4</ecNumber>
    </recommendedName>
</protein>
<dbReference type="GO" id="GO:0009055">
    <property type="term" value="F:electron transfer activity"/>
    <property type="evidence" value="ECO:0007669"/>
    <property type="project" value="InterPro"/>
</dbReference>
<evidence type="ECO:0000259" key="15">
    <source>
        <dbReference type="PROSITE" id="PS51007"/>
    </source>
</evidence>
<dbReference type="InterPro" id="IPR011044">
    <property type="entry name" value="Quino_amine_DH_bsu"/>
</dbReference>
<keyword evidence="14" id="KW-0812">Transmembrane</keyword>
<feature type="domain" description="Dockerin" evidence="16">
    <location>
        <begin position="804"/>
        <end position="871"/>
    </location>
</feature>
<dbReference type="CDD" id="cd00161">
    <property type="entry name" value="beta-trefoil_Ricin-like"/>
    <property type="match status" value="1"/>
</dbReference>
<dbReference type="CDD" id="cd14256">
    <property type="entry name" value="Dockerin_I"/>
    <property type="match status" value="1"/>
</dbReference>
<dbReference type="GO" id="GO:0046872">
    <property type="term" value="F:metal ion binding"/>
    <property type="evidence" value="ECO:0007669"/>
    <property type="project" value="UniProtKB-KW"/>
</dbReference>
<evidence type="ECO:0000256" key="4">
    <source>
        <dbReference type="ARBA" id="ARBA00022723"/>
    </source>
</evidence>
<keyword evidence="9 13" id="KW-0408">Iron</keyword>
<keyword evidence="4 13" id="KW-0479">Metal-binding</keyword>
<dbReference type="PROSITE" id="PS00448">
    <property type="entry name" value="CLOS_CELLULOSOME_RPT"/>
    <property type="match status" value="1"/>
</dbReference>
<dbReference type="eggNOG" id="COG1858">
    <property type="taxonomic scope" value="Bacteria"/>
</dbReference>
<dbReference type="PANTHER" id="PTHR30600">
    <property type="entry name" value="CYTOCHROME C PEROXIDASE-RELATED"/>
    <property type="match status" value="1"/>
</dbReference>
<dbReference type="GO" id="GO:0030245">
    <property type="term" value="P:cellulose catabolic process"/>
    <property type="evidence" value="ECO:0007669"/>
    <property type="project" value="UniProtKB-KW"/>
</dbReference>
<dbReference type="AlphaFoldDB" id="F1TCE6"/>
<evidence type="ECO:0000256" key="12">
    <source>
        <dbReference type="ARBA" id="ARBA00023326"/>
    </source>
</evidence>
<evidence type="ECO:0000256" key="14">
    <source>
        <dbReference type="SAM" id="Phobius"/>
    </source>
</evidence>
<dbReference type="Gene3D" id="2.130.10.10">
    <property type="entry name" value="YVTN repeat-like/Quinoprotein amine dehydrogenase"/>
    <property type="match status" value="1"/>
</dbReference>
<dbReference type="Gene3D" id="1.10.760.10">
    <property type="entry name" value="Cytochrome c-like domain"/>
    <property type="match status" value="2"/>
</dbReference>
<proteinExistence type="predicted"/>
<evidence type="ECO:0000256" key="5">
    <source>
        <dbReference type="ARBA" id="ARBA00022729"/>
    </source>
</evidence>
<dbReference type="Pfam" id="PF14200">
    <property type="entry name" value="RicinB_lectin_2"/>
    <property type="match status" value="2"/>
</dbReference>
<keyword evidence="14" id="KW-0472">Membrane</keyword>
<keyword evidence="5" id="KW-0732">Signal</keyword>
<dbReference type="InterPro" id="IPR015943">
    <property type="entry name" value="WD40/YVTN_repeat-like_dom_sf"/>
</dbReference>
<dbReference type="PROSITE" id="PS00018">
    <property type="entry name" value="EF_HAND_1"/>
    <property type="match status" value="1"/>
</dbReference>
<reference evidence="17" key="2">
    <citation type="submission" date="2011-01" db="EMBL/GenBank/DDBJ databases">
        <title>The Non-contiguous Finished genome of Clostridium papyrosolvens.</title>
        <authorList>
            <person name="Lucas S."/>
            <person name="Copeland A."/>
            <person name="Lapidus A."/>
            <person name="Cheng J.-F."/>
            <person name="Goodwin L."/>
            <person name="Pitluck S."/>
            <person name="Misra M."/>
            <person name="Chertkov O."/>
            <person name="Detter J.C."/>
            <person name="Han C."/>
            <person name="Tapia R."/>
            <person name="Land M."/>
            <person name="Hauser L."/>
            <person name="Kyrpides N."/>
            <person name="Ivanova N."/>
            <person name="Pagani I."/>
            <person name="Mouttaki H."/>
            <person name="He Z."/>
            <person name="Zhou J."/>
            <person name="Hemme C.L."/>
            <person name="Woyke T."/>
        </authorList>
    </citation>
    <scope>NUCLEOTIDE SEQUENCE [LARGE SCALE GENOMIC DNA]</scope>
    <source>
        <strain evidence="17">DSM 2782</strain>
    </source>
</reference>
<dbReference type="SUPFAM" id="SSF50969">
    <property type="entry name" value="YVTN repeat-like/Quinoprotein amine dehydrogenase"/>
    <property type="match status" value="1"/>
</dbReference>
<accession>F1TCE6</accession>
<keyword evidence="3 13" id="KW-0349">Heme</keyword>
<dbReference type="InterPro" id="IPR000772">
    <property type="entry name" value="Ricin_B_lectin"/>
</dbReference>
<evidence type="ECO:0000259" key="16">
    <source>
        <dbReference type="PROSITE" id="PS51766"/>
    </source>
</evidence>
<feature type="domain" description="Cytochrome c" evidence="15">
    <location>
        <begin position="696"/>
        <end position="799"/>
    </location>
</feature>
<gene>
    <name evidence="17" type="ORF">Cpap_2748</name>
</gene>
<dbReference type="Proteomes" id="UP000003860">
    <property type="component" value="Unassembled WGS sequence"/>
</dbReference>
<feature type="domain" description="Cytochrome c" evidence="15">
    <location>
        <begin position="580"/>
        <end position="682"/>
    </location>
</feature>
<comment type="caution">
    <text evidence="17">The sequence shown here is derived from an EMBL/GenBank/DDBJ whole genome shotgun (WGS) entry which is preliminary data.</text>
</comment>
<dbReference type="Pfam" id="PF00404">
    <property type="entry name" value="Dockerin_1"/>
    <property type="match status" value="1"/>
</dbReference>
<evidence type="ECO:0000256" key="10">
    <source>
        <dbReference type="ARBA" id="ARBA00023277"/>
    </source>
</evidence>
<dbReference type="Gene3D" id="1.10.1330.10">
    <property type="entry name" value="Dockerin domain"/>
    <property type="match status" value="1"/>
</dbReference>
<dbReference type="PROSITE" id="PS51007">
    <property type="entry name" value="CYTC"/>
    <property type="match status" value="2"/>
</dbReference>
<organism evidence="17 18">
    <name type="scientific">Ruminiclostridium papyrosolvens DSM 2782</name>
    <dbReference type="NCBI Taxonomy" id="588581"/>
    <lineage>
        <taxon>Bacteria</taxon>
        <taxon>Bacillati</taxon>
        <taxon>Bacillota</taxon>
        <taxon>Clostridia</taxon>
        <taxon>Eubacteriales</taxon>
        <taxon>Oscillospiraceae</taxon>
        <taxon>Ruminiclostridium</taxon>
    </lineage>
</organism>
<evidence type="ECO:0000256" key="2">
    <source>
        <dbReference type="ARBA" id="ARBA00012601"/>
    </source>
</evidence>
<keyword evidence="8" id="KW-0560">Oxidoreductase</keyword>
<evidence type="ECO:0000313" key="17">
    <source>
        <dbReference type="EMBL" id="EGD48061.1"/>
    </source>
</evidence>
<evidence type="ECO:0000256" key="11">
    <source>
        <dbReference type="ARBA" id="ARBA00023295"/>
    </source>
</evidence>
<dbReference type="Gene3D" id="2.80.10.50">
    <property type="match status" value="1"/>
</dbReference>
<dbReference type="GO" id="GO:0004130">
    <property type="term" value="F:cytochrome-c peroxidase activity"/>
    <property type="evidence" value="ECO:0007669"/>
    <property type="project" value="TreeGrafter"/>
</dbReference>
<evidence type="ECO:0000313" key="18">
    <source>
        <dbReference type="Proteomes" id="UP000003860"/>
    </source>
</evidence>
<dbReference type="InterPro" id="IPR036909">
    <property type="entry name" value="Cyt_c-like_dom_sf"/>
</dbReference>
<dbReference type="SUPFAM" id="SSF50370">
    <property type="entry name" value="Ricin B-like lectins"/>
    <property type="match status" value="1"/>
</dbReference>
<evidence type="ECO:0000256" key="8">
    <source>
        <dbReference type="ARBA" id="ARBA00023002"/>
    </source>
</evidence>
<dbReference type="RefSeq" id="WP_004618892.1">
    <property type="nucleotide sequence ID" value="NZ_ACXX02000005.1"/>
</dbReference>
<dbReference type="PANTHER" id="PTHR30600:SF10">
    <property type="entry name" value="BLL6722 PROTEIN"/>
    <property type="match status" value="1"/>
</dbReference>
<dbReference type="EMBL" id="ACXX02000005">
    <property type="protein sequence ID" value="EGD48061.1"/>
    <property type="molecule type" value="Genomic_DNA"/>
</dbReference>
<dbReference type="SUPFAM" id="SSF63446">
    <property type="entry name" value="Type I dockerin domain"/>
    <property type="match status" value="1"/>
</dbReference>
<dbReference type="eggNOG" id="COG3391">
    <property type="taxonomic scope" value="Bacteria"/>
</dbReference>
<comment type="catalytic activity">
    <reaction evidence="1">
        <text>Endohydrolysis of (1-&gt;4)-beta-D-glucosidic linkages in cellulose, lichenin and cereal beta-D-glucans.</text>
        <dbReference type="EC" id="3.2.1.4"/>
    </reaction>
</comment>
<dbReference type="InterPro" id="IPR036439">
    <property type="entry name" value="Dockerin_dom_sf"/>
</dbReference>
<reference evidence="17" key="1">
    <citation type="submission" date="2009-07" db="EMBL/GenBank/DDBJ databases">
        <authorList>
            <consortium name="US DOE Joint Genome Institute (JGI-PGF)"/>
            <person name="Lucas S."/>
            <person name="Copeland A."/>
            <person name="Lapidus A."/>
            <person name="Glavina del Rio T."/>
            <person name="Tice H."/>
            <person name="Bruce D."/>
            <person name="Goodwin L."/>
            <person name="Pitluck S."/>
            <person name="Larimer F."/>
            <person name="Land M.L."/>
            <person name="Mouttaki H."/>
            <person name="He Z."/>
            <person name="Zhou J."/>
            <person name="Hemme C.L."/>
        </authorList>
    </citation>
    <scope>NUCLEOTIDE SEQUENCE [LARGE SCALE GENOMIC DNA]</scope>
    <source>
        <strain evidence="17">DSM 2782</strain>
    </source>
</reference>
<dbReference type="InterPro" id="IPR016134">
    <property type="entry name" value="Dockerin_dom"/>
</dbReference>
<dbReference type="GO" id="GO:0030246">
    <property type="term" value="F:carbohydrate binding"/>
    <property type="evidence" value="ECO:0007669"/>
    <property type="project" value="UniProtKB-KW"/>
</dbReference>
<evidence type="ECO:0000256" key="6">
    <source>
        <dbReference type="ARBA" id="ARBA00022801"/>
    </source>
</evidence>
<dbReference type="InterPro" id="IPR051395">
    <property type="entry name" value="Cytochrome_c_Peroxidase/MauG"/>
</dbReference>
<dbReference type="eggNOG" id="COG2730">
    <property type="taxonomic scope" value="Bacteria"/>
</dbReference>
<dbReference type="GO" id="GO:0020037">
    <property type="term" value="F:heme binding"/>
    <property type="evidence" value="ECO:0007669"/>
    <property type="project" value="InterPro"/>
</dbReference>
<dbReference type="EC" id="3.2.1.4" evidence="2"/>
<evidence type="ECO:0000256" key="3">
    <source>
        <dbReference type="ARBA" id="ARBA00022617"/>
    </source>
</evidence>
<dbReference type="SUPFAM" id="SSF75011">
    <property type="entry name" value="3-carboxy-cis,cis-mucoante lactonizing enzyme"/>
    <property type="match status" value="1"/>
</dbReference>
<keyword evidence="12" id="KW-0624">Polysaccharide degradation</keyword>
<dbReference type="SUPFAM" id="SSF46626">
    <property type="entry name" value="Cytochrome c"/>
    <property type="match status" value="2"/>
</dbReference>
<dbReference type="STRING" id="588581.Cpap_2748"/>